<evidence type="ECO:0000313" key="1">
    <source>
        <dbReference type="EMBL" id="KAK6141920.1"/>
    </source>
</evidence>
<dbReference type="Proteomes" id="UP001318860">
    <property type="component" value="Unassembled WGS sequence"/>
</dbReference>
<protein>
    <submittedName>
        <fullName evidence="1">Uncharacterized protein</fullName>
    </submittedName>
</protein>
<dbReference type="EMBL" id="JABTTQ020000038">
    <property type="protein sequence ID" value="KAK6141920.1"/>
    <property type="molecule type" value="Genomic_DNA"/>
</dbReference>
<name>A0ABR0W3J2_REHGL</name>
<sequence>MLGYVSRCNTSAEIWSALETSPFDLKLDQGFNISKLNYTIPKKGDLSITDYVHHMQGIADNIQAASHSISEDDLILHILNGLGSEYESIVVNLNVRADNITLQDVQYEFQTHEMRLQQPSHPNLPEYVNFTPAAHLVTKRPFSVDNSGARDFSSYDNRGGFSRGRGRVIFLVNGPSCQIYGKNKHAIFQVF</sequence>
<dbReference type="PANTHER" id="PTHR47481">
    <property type="match status" value="1"/>
</dbReference>
<keyword evidence="2" id="KW-1185">Reference proteome</keyword>
<organism evidence="1 2">
    <name type="scientific">Rehmannia glutinosa</name>
    <name type="common">Chinese foxglove</name>
    <dbReference type="NCBI Taxonomy" id="99300"/>
    <lineage>
        <taxon>Eukaryota</taxon>
        <taxon>Viridiplantae</taxon>
        <taxon>Streptophyta</taxon>
        <taxon>Embryophyta</taxon>
        <taxon>Tracheophyta</taxon>
        <taxon>Spermatophyta</taxon>
        <taxon>Magnoliopsida</taxon>
        <taxon>eudicotyledons</taxon>
        <taxon>Gunneridae</taxon>
        <taxon>Pentapetalae</taxon>
        <taxon>asterids</taxon>
        <taxon>lamiids</taxon>
        <taxon>Lamiales</taxon>
        <taxon>Orobanchaceae</taxon>
        <taxon>Rehmannieae</taxon>
        <taxon>Rehmannia</taxon>
    </lineage>
</organism>
<evidence type="ECO:0000313" key="2">
    <source>
        <dbReference type="Proteomes" id="UP001318860"/>
    </source>
</evidence>
<reference evidence="1 2" key="1">
    <citation type="journal article" date="2021" name="Comput. Struct. Biotechnol. J.">
        <title>De novo genome assembly of the potent medicinal plant Rehmannia glutinosa using nanopore technology.</title>
        <authorList>
            <person name="Ma L."/>
            <person name="Dong C."/>
            <person name="Song C."/>
            <person name="Wang X."/>
            <person name="Zheng X."/>
            <person name="Niu Y."/>
            <person name="Chen S."/>
            <person name="Feng W."/>
        </authorList>
    </citation>
    <scope>NUCLEOTIDE SEQUENCE [LARGE SCALE GENOMIC DNA]</scope>
    <source>
        <strain evidence="1">DH-2019</strain>
    </source>
</reference>
<accession>A0ABR0W3J2</accession>
<gene>
    <name evidence="1" type="ORF">DH2020_024341</name>
</gene>
<comment type="caution">
    <text evidence="1">The sequence shown here is derived from an EMBL/GenBank/DDBJ whole genome shotgun (WGS) entry which is preliminary data.</text>
</comment>
<dbReference type="Pfam" id="PF14223">
    <property type="entry name" value="Retrotran_gag_2"/>
    <property type="match status" value="1"/>
</dbReference>
<dbReference type="PANTHER" id="PTHR47481:SF31">
    <property type="entry name" value="OS01G0873500 PROTEIN"/>
    <property type="match status" value="1"/>
</dbReference>
<proteinExistence type="predicted"/>